<protein>
    <submittedName>
        <fullName evidence="6">Uncharacterized protein</fullName>
    </submittedName>
</protein>
<accession>A0A7R8VTU4</accession>
<gene>
    <name evidence="6" type="ORF">TDIB3V08_LOCUS9142</name>
</gene>
<proteinExistence type="predicted"/>
<dbReference type="GO" id="GO:0005886">
    <property type="term" value="C:plasma membrane"/>
    <property type="evidence" value="ECO:0007669"/>
    <property type="project" value="TreeGrafter"/>
</dbReference>
<organism evidence="6">
    <name type="scientific">Timema douglasi</name>
    <name type="common">Walking stick</name>
    <dbReference type="NCBI Taxonomy" id="61478"/>
    <lineage>
        <taxon>Eukaryota</taxon>
        <taxon>Metazoa</taxon>
        <taxon>Ecdysozoa</taxon>
        <taxon>Arthropoda</taxon>
        <taxon>Hexapoda</taxon>
        <taxon>Insecta</taxon>
        <taxon>Pterygota</taxon>
        <taxon>Neoptera</taxon>
        <taxon>Polyneoptera</taxon>
        <taxon>Phasmatodea</taxon>
        <taxon>Timematodea</taxon>
        <taxon>Timematoidea</taxon>
        <taxon>Timematidae</taxon>
        <taxon>Timema</taxon>
    </lineage>
</organism>
<dbReference type="InterPro" id="IPR000832">
    <property type="entry name" value="GPCR_2_secretin-like"/>
</dbReference>
<feature type="transmembrane region" description="Helical" evidence="5">
    <location>
        <begin position="128"/>
        <end position="146"/>
    </location>
</feature>
<sequence length="260" mass="29224">MITVDRPKSRTFPDCIAVLEYIDKVLEFVLQPVPSCRRSMTPETEKVVFAVYVCLSVCLHLRLEPKPFYRSGLSLDESLMDKNGTGCKILAVLVLISANSMFAMMLLEAVFLHRLIAAAFKAEPNMKILYCFAAGQIMFATVAATFRAPYFYISSKQTPVEAEKLQKHQMGVIHTGEPPGPSLGYREGVVTIFPVVAWIILRATKEDTDCWSTDDNGYQWINDGTRITLLAINTLLMADIIRVLLTKLKAVKSWHSDKIR</sequence>
<dbReference type="InterPro" id="IPR050332">
    <property type="entry name" value="GPCR_2"/>
</dbReference>
<keyword evidence="4 5" id="KW-0472">Membrane</keyword>
<dbReference type="GO" id="GO:0007188">
    <property type="term" value="P:adenylate cyclase-modulating G protein-coupled receptor signaling pathway"/>
    <property type="evidence" value="ECO:0007669"/>
    <property type="project" value="TreeGrafter"/>
</dbReference>
<evidence type="ECO:0000256" key="3">
    <source>
        <dbReference type="ARBA" id="ARBA00022989"/>
    </source>
</evidence>
<dbReference type="Gene3D" id="1.20.1070.10">
    <property type="entry name" value="Rhodopsin 7-helix transmembrane proteins"/>
    <property type="match status" value="1"/>
</dbReference>
<feature type="transmembrane region" description="Helical" evidence="5">
    <location>
        <begin position="227"/>
        <end position="245"/>
    </location>
</feature>
<dbReference type="AlphaFoldDB" id="A0A7R8VTU4"/>
<feature type="transmembrane region" description="Helical" evidence="5">
    <location>
        <begin position="89"/>
        <end position="116"/>
    </location>
</feature>
<reference evidence="6" key="1">
    <citation type="submission" date="2020-11" db="EMBL/GenBank/DDBJ databases">
        <authorList>
            <person name="Tran Van P."/>
        </authorList>
    </citation>
    <scope>NUCLEOTIDE SEQUENCE</scope>
</reference>
<dbReference type="Pfam" id="PF00002">
    <property type="entry name" value="7tm_2"/>
    <property type="match status" value="1"/>
</dbReference>
<dbReference type="PANTHER" id="PTHR45620">
    <property type="entry name" value="PDF RECEPTOR-LIKE PROTEIN-RELATED"/>
    <property type="match status" value="1"/>
</dbReference>
<keyword evidence="2 5" id="KW-0812">Transmembrane</keyword>
<evidence type="ECO:0000256" key="1">
    <source>
        <dbReference type="ARBA" id="ARBA00004141"/>
    </source>
</evidence>
<evidence type="ECO:0000256" key="2">
    <source>
        <dbReference type="ARBA" id="ARBA00022692"/>
    </source>
</evidence>
<dbReference type="GO" id="GO:0008528">
    <property type="term" value="F:G protein-coupled peptide receptor activity"/>
    <property type="evidence" value="ECO:0007669"/>
    <property type="project" value="TreeGrafter"/>
</dbReference>
<dbReference type="EMBL" id="OA570009">
    <property type="protein sequence ID" value="CAD7202965.1"/>
    <property type="molecule type" value="Genomic_DNA"/>
</dbReference>
<keyword evidence="3 5" id="KW-1133">Transmembrane helix</keyword>
<evidence type="ECO:0000256" key="4">
    <source>
        <dbReference type="ARBA" id="ARBA00023136"/>
    </source>
</evidence>
<comment type="subcellular location">
    <subcellularLocation>
        <location evidence="1">Membrane</location>
        <topology evidence="1">Multi-pass membrane protein</topology>
    </subcellularLocation>
</comment>
<name>A0A7R8VTU4_TIMDO</name>
<feature type="transmembrane region" description="Helical" evidence="5">
    <location>
        <begin position="47"/>
        <end position="63"/>
    </location>
</feature>
<evidence type="ECO:0000313" key="6">
    <source>
        <dbReference type="EMBL" id="CAD7202965.1"/>
    </source>
</evidence>
<evidence type="ECO:0000256" key="5">
    <source>
        <dbReference type="SAM" id="Phobius"/>
    </source>
</evidence>